<dbReference type="EMBL" id="JAGTTL010000033">
    <property type="protein sequence ID" value="KAK6296189.1"/>
    <property type="molecule type" value="Genomic_DNA"/>
</dbReference>
<comment type="caution">
    <text evidence="1">The sequence shown here is derived from an EMBL/GenBank/DDBJ whole genome shotgun (WGS) entry which is preliminary data.</text>
</comment>
<dbReference type="AlphaFoldDB" id="A0AAN8KVQ4"/>
<accession>A0AAN8KVQ4</accession>
<gene>
    <name evidence="1" type="ORF">J4Q44_G00339020</name>
</gene>
<evidence type="ECO:0000313" key="1">
    <source>
        <dbReference type="EMBL" id="KAK6296189.1"/>
    </source>
</evidence>
<sequence>MFYLIWKRRERWSSCTLPGFFPTIEKYFSHPVYTCRRPVEWNSVVCILSTYLGGVCSDGGGGPGPGGGVCSDGGGGGGPGGGVCSDGGGGPGGGVCSDGGGGGGPGGGVCSDGGGGGWRCV</sequence>
<keyword evidence="2" id="KW-1185">Reference proteome</keyword>
<proteinExistence type="predicted"/>
<protein>
    <submittedName>
        <fullName evidence="1">Uncharacterized protein</fullName>
    </submittedName>
</protein>
<evidence type="ECO:0000313" key="2">
    <source>
        <dbReference type="Proteomes" id="UP001356427"/>
    </source>
</evidence>
<organism evidence="1 2">
    <name type="scientific">Coregonus suidteri</name>
    <dbReference type="NCBI Taxonomy" id="861788"/>
    <lineage>
        <taxon>Eukaryota</taxon>
        <taxon>Metazoa</taxon>
        <taxon>Chordata</taxon>
        <taxon>Craniata</taxon>
        <taxon>Vertebrata</taxon>
        <taxon>Euteleostomi</taxon>
        <taxon>Actinopterygii</taxon>
        <taxon>Neopterygii</taxon>
        <taxon>Teleostei</taxon>
        <taxon>Protacanthopterygii</taxon>
        <taxon>Salmoniformes</taxon>
        <taxon>Salmonidae</taxon>
        <taxon>Coregoninae</taxon>
        <taxon>Coregonus</taxon>
    </lineage>
</organism>
<dbReference type="Proteomes" id="UP001356427">
    <property type="component" value="Unassembled WGS sequence"/>
</dbReference>
<reference evidence="1 2" key="1">
    <citation type="submission" date="2021-04" db="EMBL/GenBank/DDBJ databases">
        <authorList>
            <person name="De Guttry C."/>
            <person name="Zahm M."/>
            <person name="Klopp C."/>
            <person name="Cabau C."/>
            <person name="Louis A."/>
            <person name="Berthelot C."/>
            <person name="Parey E."/>
            <person name="Roest Crollius H."/>
            <person name="Montfort J."/>
            <person name="Robinson-Rechavi M."/>
            <person name="Bucao C."/>
            <person name="Bouchez O."/>
            <person name="Gislard M."/>
            <person name="Lluch J."/>
            <person name="Milhes M."/>
            <person name="Lampietro C."/>
            <person name="Lopez Roques C."/>
            <person name="Donnadieu C."/>
            <person name="Braasch I."/>
            <person name="Desvignes T."/>
            <person name="Postlethwait J."/>
            <person name="Bobe J."/>
            <person name="Wedekind C."/>
            <person name="Guiguen Y."/>
        </authorList>
    </citation>
    <scope>NUCLEOTIDE SEQUENCE [LARGE SCALE GENOMIC DNA]</scope>
    <source>
        <strain evidence="1">Cs_M1</strain>
        <tissue evidence="1">Blood</tissue>
    </source>
</reference>
<name>A0AAN8KVQ4_9TELE</name>